<feature type="transmembrane region" description="Helical" evidence="1">
    <location>
        <begin position="141"/>
        <end position="158"/>
    </location>
</feature>
<dbReference type="HOGENOM" id="CLU_1616134_0_0_9"/>
<dbReference type="Proteomes" id="UP000013180">
    <property type="component" value="Unassembled WGS sequence"/>
</dbReference>
<keyword evidence="1" id="KW-1133">Transmembrane helix</keyword>
<accession>R0CRQ2</accession>
<sequence>MDLSKDWIRSEFINHEILEQHRILENELTFYNAIVDGNIEYIEENIRQNTFTNPEGMGKLSENKLQNIRYHFVVTTAMITRYCVHGGMEQEKAYALSDFYILKMDKCHSIQEIADLHDTMCLDFCNKMNVQKKVRSSPSQSYYALIIFTTIFITASRLKSWLNI</sequence>
<evidence type="ECO:0000313" key="3">
    <source>
        <dbReference type="Proteomes" id="UP000013180"/>
    </source>
</evidence>
<dbReference type="AlphaFoldDB" id="R0CRQ2"/>
<keyword evidence="1" id="KW-0472">Membrane</keyword>
<dbReference type="PATRIC" id="fig|999406.3.peg.4987"/>
<gene>
    <name evidence="2" type="ORF">HMPREF1083_04609</name>
</gene>
<dbReference type="EMBL" id="AGYL01000046">
    <property type="protein sequence ID" value="ENZ59417.1"/>
    <property type="molecule type" value="Genomic_DNA"/>
</dbReference>
<protein>
    <submittedName>
        <fullName evidence="2">Uncharacterized protein</fullName>
    </submittedName>
</protein>
<evidence type="ECO:0000313" key="2">
    <source>
        <dbReference type="EMBL" id="ENZ59417.1"/>
    </source>
</evidence>
<organism evidence="2 3">
    <name type="scientific">[Clostridium] clostridioforme 90A6</name>
    <dbReference type="NCBI Taxonomy" id="999406"/>
    <lineage>
        <taxon>Bacteria</taxon>
        <taxon>Bacillati</taxon>
        <taxon>Bacillota</taxon>
        <taxon>Clostridia</taxon>
        <taxon>Lachnospirales</taxon>
        <taxon>Lachnospiraceae</taxon>
        <taxon>Enterocloster</taxon>
    </lineage>
</organism>
<keyword evidence="1" id="KW-0812">Transmembrane</keyword>
<evidence type="ECO:0000256" key="1">
    <source>
        <dbReference type="SAM" id="Phobius"/>
    </source>
</evidence>
<keyword evidence="3" id="KW-1185">Reference proteome</keyword>
<comment type="caution">
    <text evidence="2">The sequence shown here is derived from an EMBL/GenBank/DDBJ whole genome shotgun (WGS) entry which is preliminary data.</text>
</comment>
<dbReference type="RefSeq" id="WP_002588562.1">
    <property type="nucleotide sequence ID" value="NZ_KB851044.1"/>
</dbReference>
<name>R0CRQ2_9FIRM</name>
<proteinExistence type="predicted"/>
<reference evidence="2" key="1">
    <citation type="submission" date="2013-01" db="EMBL/GenBank/DDBJ databases">
        <title>The Genome Sequence of Clostridium clostridioforme 90A6.</title>
        <authorList>
            <consortium name="The Broad Institute Genome Sequencing Platform"/>
            <person name="Earl A."/>
            <person name="Ward D."/>
            <person name="Feldgarden M."/>
            <person name="Gevers D."/>
            <person name="Courvalin P."/>
            <person name="Lambert T."/>
            <person name="Walker B."/>
            <person name="Young S.K."/>
            <person name="Zeng Q."/>
            <person name="Gargeya S."/>
            <person name="Fitzgerald M."/>
            <person name="Haas B."/>
            <person name="Abouelleil A."/>
            <person name="Alvarado L."/>
            <person name="Arachchi H.M."/>
            <person name="Berlin A.M."/>
            <person name="Chapman S.B."/>
            <person name="Dewar J."/>
            <person name="Goldberg J."/>
            <person name="Griggs A."/>
            <person name="Gujja S."/>
            <person name="Hansen M."/>
            <person name="Howarth C."/>
            <person name="Imamovic A."/>
            <person name="Larimer J."/>
            <person name="McCowan C."/>
            <person name="Murphy C."/>
            <person name="Neiman D."/>
            <person name="Pearson M."/>
            <person name="Priest M."/>
            <person name="Roberts A."/>
            <person name="Saif S."/>
            <person name="Shea T."/>
            <person name="Sisk P."/>
            <person name="Sykes S."/>
            <person name="Wortman J."/>
            <person name="Nusbaum C."/>
            <person name="Birren B."/>
        </authorList>
    </citation>
    <scope>NUCLEOTIDE SEQUENCE [LARGE SCALE GENOMIC DNA]</scope>
    <source>
        <strain evidence="2">90A6</strain>
    </source>
</reference>